<evidence type="ECO:0000256" key="1">
    <source>
        <dbReference type="SAM" id="MobiDB-lite"/>
    </source>
</evidence>
<feature type="compositionally biased region" description="Polar residues" evidence="1">
    <location>
        <begin position="218"/>
        <end position="236"/>
    </location>
</feature>
<feature type="transmembrane region" description="Helical" evidence="2">
    <location>
        <begin position="252"/>
        <end position="274"/>
    </location>
</feature>
<comment type="caution">
    <text evidence="3">The sequence shown here is derived from an EMBL/GenBank/DDBJ whole genome shotgun (WGS) entry which is preliminary data.</text>
</comment>
<feature type="compositionally biased region" description="Low complexity" evidence="1">
    <location>
        <begin position="191"/>
        <end position="213"/>
    </location>
</feature>
<organism evidence="3 4">
    <name type="scientific">Dactylonectria macrodidyma</name>
    <dbReference type="NCBI Taxonomy" id="307937"/>
    <lineage>
        <taxon>Eukaryota</taxon>
        <taxon>Fungi</taxon>
        <taxon>Dikarya</taxon>
        <taxon>Ascomycota</taxon>
        <taxon>Pezizomycotina</taxon>
        <taxon>Sordariomycetes</taxon>
        <taxon>Hypocreomycetidae</taxon>
        <taxon>Hypocreales</taxon>
        <taxon>Nectriaceae</taxon>
        <taxon>Dactylonectria</taxon>
    </lineage>
</organism>
<protein>
    <submittedName>
        <fullName evidence="3">Uncharacterized protein</fullName>
    </submittedName>
</protein>
<accession>A0A9P9FAP5</accession>
<reference evidence="3" key="1">
    <citation type="journal article" date="2021" name="Nat. Commun.">
        <title>Genetic determinants of endophytism in the Arabidopsis root mycobiome.</title>
        <authorList>
            <person name="Mesny F."/>
            <person name="Miyauchi S."/>
            <person name="Thiergart T."/>
            <person name="Pickel B."/>
            <person name="Atanasova L."/>
            <person name="Karlsson M."/>
            <person name="Huettel B."/>
            <person name="Barry K.W."/>
            <person name="Haridas S."/>
            <person name="Chen C."/>
            <person name="Bauer D."/>
            <person name="Andreopoulos W."/>
            <person name="Pangilinan J."/>
            <person name="LaButti K."/>
            <person name="Riley R."/>
            <person name="Lipzen A."/>
            <person name="Clum A."/>
            <person name="Drula E."/>
            <person name="Henrissat B."/>
            <person name="Kohler A."/>
            <person name="Grigoriev I.V."/>
            <person name="Martin F.M."/>
            <person name="Hacquard S."/>
        </authorList>
    </citation>
    <scope>NUCLEOTIDE SEQUENCE</scope>
    <source>
        <strain evidence="3">MPI-CAGE-AT-0147</strain>
    </source>
</reference>
<evidence type="ECO:0000256" key="2">
    <source>
        <dbReference type="SAM" id="Phobius"/>
    </source>
</evidence>
<keyword evidence="2" id="KW-0812">Transmembrane</keyword>
<dbReference type="Proteomes" id="UP000738349">
    <property type="component" value="Unassembled WGS sequence"/>
</dbReference>
<dbReference type="EMBL" id="JAGMUV010000005">
    <property type="protein sequence ID" value="KAH7156892.1"/>
    <property type="molecule type" value="Genomic_DNA"/>
</dbReference>
<keyword evidence="4" id="KW-1185">Reference proteome</keyword>
<gene>
    <name evidence="3" type="ORF">EDB81DRAFT_788262</name>
</gene>
<feature type="transmembrane region" description="Helical" evidence="2">
    <location>
        <begin position="45"/>
        <end position="70"/>
    </location>
</feature>
<feature type="region of interest" description="Disordered" evidence="1">
    <location>
        <begin position="114"/>
        <end position="245"/>
    </location>
</feature>
<proteinExistence type="predicted"/>
<feature type="compositionally biased region" description="Polar residues" evidence="1">
    <location>
        <begin position="123"/>
        <end position="138"/>
    </location>
</feature>
<keyword evidence="2" id="KW-0472">Membrane</keyword>
<dbReference type="OrthoDB" id="5103851at2759"/>
<feature type="compositionally biased region" description="Basic and acidic residues" evidence="1">
    <location>
        <begin position="141"/>
        <end position="154"/>
    </location>
</feature>
<name>A0A9P9FAP5_9HYPO</name>
<dbReference type="AlphaFoldDB" id="A0A9P9FAP5"/>
<feature type="transmembrane region" description="Helical" evidence="2">
    <location>
        <begin position="6"/>
        <end position="24"/>
    </location>
</feature>
<evidence type="ECO:0000313" key="4">
    <source>
        <dbReference type="Proteomes" id="UP000738349"/>
    </source>
</evidence>
<keyword evidence="2" id="KW-1133">Transmembrane helix</keyword>
<sequence length="275" mass="27697">MRHLRSNTLYVPLGLSILSLYSFLPSSSTHHRMQQTRSTDKMPVLKINALLRAMTLVGVFASAALASAAYSDCSSTLPPVTQESGLTTSEGTVLYTWSVCTVVHQTACAVESSIGANAPPPASTGSVETLPSDGQISSYADAEHETSIHGEDHGSLTVPYESAPATGSQPGYSAPPPGATGPGESGEPSVPSETPTAATDTSDSLSSSYPQPTDDASDTGSLSGTGFNPTATSGETAPSGASGTPTVTATGAATMAGAHSAVVLFVVGMIAAIFV</sequence>
<evidence type="ECO:0000313" key="3">
    <source>
        <dbReference type="EMBL" id="KAH7156892.1"/>
    </source>
</evidence>